<sequence length="169" mass="19462">MVDVRKRHSREKAPKLRPSAGLAEQGRKAASRKAATTLIKIERAKRAIELDLERYGGLYPYAEGRLTAEEVLRRAGLDRALLQKPRHKDLKGKVNDWLKAIKEKQLKGKKVIRKAVTERVDNAEDKTDLIRQQWVQAELEFVEQANEIARLNRRCAELEEEIRGLRSAM</sequence>
<evidence type="ECO:0000256" key="2">
    <source>
        <dbReference type="SAM" id="MobiDB-lite"/>
    </source>
</evidence>
<comment type="caution">
    <text evidence="3">The sequence shown here is derived from an EMBL/GenBank/DDBJ whole genome shotgun (WGS) entry which is preliminary data.</text>
</comment>
<dbReference type="EMBL" id="JACZEP010000001">
    <property type="protein sequence ID" value="MBE1203683.1"/>
    <property type="molecule type" value="Genomic_DNA"/>
</dbReference>
<feature type="compositionally biased region" description="Basic residues" evidence="2">
    <location>
        <begin position="1"/>
        <end position="10"/>
    </location>
</feature>
<feature type="region of interest" description="Disordered" evidence="2">
    <location>
        <begin position="1"/>
        <end position="33"/>
    </location>
</feature>
<keyword evidence="1" id="KW-0175">Coiled coil</keyword>
<proteinExistence type="predicted"/>
<dbReference type="RefSeq" id="WP_192565715.1">
    <property type="nucleotide sequence ID" value="NZ_JACZEP010000001.1"/>
</dbReference>
<organism evidence="3 4">
    <name type="scientific">Aminobacter carboxidus</name>
    <dbReference type="NCBI Taxonomy" id="376165"/>
    <lineage>
        <taxon>Bacteria</taxon>
        <taxon>Pseudomonadati</taxon>
        <taxon>Pseudomonadota</taxon>
        <taxon>Alphaproteobacteria</taxon>
        <taxon>Hyphomicrobiales</taxon>
        <taxon>Phyllobacteriaceae</taxon>
        <taxon>Aminobacter</taxon>
    </lineage>
</organism>
<dbReference type="Proteomes" id="UP000598227">
    <property type="component" value="Unassembled WGS sequence"/>
</dbReference>
<evidence type="ECO:0000313" key="4">
    <source>
        <dbReference type="Proteomes" id="UP000598227"/>
    </source>
</evidence>
<keyword evidence="4" id="KW-1185">Reference proteome</keyword>
<reference evidence="3 4" key="1">
    <citation type="submission" date="2020-09" db="EMBL/GenBank/DDBJ databases">
        <title>Draft Genome Sequence of Aminobacter carboxidus type strain DSM 1086, a soil Gram-negative carboxydobacterium.</title>
        <authorList>
            <person name="Turrini P."/>
            <person name="Tescari M."/>
            <person name="Artuso I."/>
            <person name="Lugli G.A."/>
            <person name="Frangipani E."/>
            <person name="Ventura M."/>
            <person name="Visca P."/>
        </authorList>
    </citation>
    <scope>NUCLEOTIDE SEQUENCE [LARGE SCALE GENOMIC DNA]</scope>
    <source>
        <strain evidence="3 4">DSM 1086</strain>
    </source>
</reference>
<evidence type="ECO:0000313" key="3">
    <source>
        <dbReference type="EMBL" id="MBE1203683.1"/>
    </source>
</evidence>
<feature type="coiled-coil region" evidence="1">
    <location>
        <begin position="113"/>
        <end position="168"/>
    </location>
</feature>
<name>A0ABR9GJ36_9HYPH</name>
<gene>
    <name evidence="3" type="ORF">IHE39_05190</name>
</gene>
<accession>A0ABR9GJ36</accession>
<evidence type="ECO:0000256" key="1">
    <source>
        <dbReference type="SAM" id="Coils"/>
    </source>
</evidence>
<protein>
    <submittedName>
        <fullName evidence="3">Uncharacterized protein</fullName>
    </submittedName>
</protein>